<comment type="caution">
    <text evidence="1">The sequence shown here is derived from an EMBL/GenBank/DDBJ whole genome shotgun (WGS) entry which is preliminary data.</text>
</comment>
<dbReference type="AlphaFoldDB" id="A0AAE1E951"/>
<organism evidence="1 2">
    <name type="scientific">Elysia crispata</name>
    <name type="common">lettuce slug</name>
    <dbReference type="NCBI Taxonomy" id="231223"/>
    <lineage>
        <taxon>Eukaryota</taxon>
        <taxon>Metazoa</taxon>
        <taxon>Spiralia</taxon>
        <taxon>Lophotrochozoa</taxon>
        <taxon>Mollusca</taxon>
        <taxon>Gastropoda</taxon>
        <taxon>Heterobranchia</taxon>
        <taxon>Euthyneura</taxon>
        <taxon>Panpulmonata</taxon>
        <taxon>Sacoglossa</taxon>
        <taxon>Placobranchoidea</taxon>
        <taxon>Plakobranchidae</taxon>
        <taxon>Elysia</taxon>
    </lineage>
</organism>
<name>A0AAE1E951_9GAST</name>
<dbReference type="Proteomes" id="UP001283361">
    <property type="component" value="Unassembled WGS sequence"/>
</dbReference>
<evidence type="ECO:0000313" key="2">
    <source>
        <dbReference type="Proteomes" id="UP001283361"/>
    </source>
</evidence>
<keyword evidence="2" id="KW-1185">Reference proteome</keyword>
<dbReference type="EMBL" id="JAWDGP010000761">
    <property type="protein sequence ID" value="KAK3797473.1"/>
    <property type="molecule type" value="Genomic_DNA"/>
</dbReference>
<evidence type="ECO:0000313" key="1">
    <source>
        <dbReference type="EMBL" id="KAK3797473.1"/>
    </source>
</evidence>
<reference evidence="1" key="1">
    <citation type="journal article" date="2023" name="G3 (Bethesda)">
        <title>A reference genome for the long-term kleptoplast-retaining sea slug Elysia crispata morphotype clarki.</title>
        <authorList>
            <person name="Eastman K.E."/>
            <person name="Pendleton A.L."/>
            <person name="Shaikh M.A."/>
            <person name="Suttiyut T."/>
            <person name="Ogas R."/>
            <person name="Tomko P."/>
            <person name="Gavelis G."/>
            <person name="Widhalm J.R."/>
            <person name="Wisecaver J.H."/>
        </authorList>
    </citation>
    <scope>NUCLEOTIDE SEQUENCE</scope>
    <source>
        <strain evidence="1">ECLA1</strain>
    </source>
</reference>
<proteinExistence type="predicted"/>
<accession>A0AAE1E951</accession>
<sequence>MVYSSAYDSYFSQPCRGNHGGQGTDCPSDMRSHKYDNRFVRSRGQVHQFVGAVNTGGTQSKHARRTGSLEWAGKTTSHVMFMTESRFRTDRGSADVMRESISAVFRLSY</sequence>
<protein>
    <submittedName>
        <fullName evidence="1">Uncharacterized protein</fullName>
    </submittedName>
</protein>
<gene>
    <name evidence="1" type="ORF">RRG08_049305</name>
</gene>